<feature type="compositionally biased region" description="Acidic residues" evidence="1">
    <location>
        <begin position="240"/>
        <end position="252"/>
    </location>
</feature>
<evidence type="ECO:0000313" key="3">
    <source>
        <dbReference type="Proteomes" id="UP001299970"/>
    </source>
</evidence>
<feature type="compositionally biased region" description="Basic and acidic residues" evidence="1">
    <location>
        <begin position="81"/>
        <end position="90"/>
    </location>
</feature>
<dbReference type="NCBIfam" id="NF038175">
    <property type="entry name" value="IniB_NTERM"/>
    <property type="match status" value="1"/>
</dbReference>
<feature type="compositionally biased region" description="Low complexity" evidence="1">
    <location>
        <begin position="228"/>
        <end position="239"/>
    </location>
</feature>
<reference evidence="2 3" key="1">
    <citation type="submission" date="2022-03" db="EMBL/GenBank/DDBJ databases">
        <title>Pseudonocardia alaer sp. nov., a novel actinomycete isolated from reed forest soil.</title>
        <authorList>
            <person name="Wang L."/>
        </authorList>
    </citation>
    <scope>NUCLEOTIDE SEQUENCE [LARGE SCALE GENOMIC DNA]</scope>
    <source>
        <strain evidence="2 3">Y-16303</strain>
    </source>
</reference>
<organism evidence="2 3">
    <name type="scientific">Pseudonocardia alaniniphila</name>
    <dbReference type="NCBI Taxonomy" id="75291"/>
    <lineage>
        <taxon>Bacteria</taxon>
        <taxon>Bacillati</taxon>
        <taxon>Actinomycetota</taxon>
        <taxon>Actinomycetes</taxon>
        <taxon>Pseudonocardiales</taxon>
        <taxon>Pseudonocardiaceae</taxon>
        <taxon>Pseudonocardia</taxon>
    </lineage>
</organism>
<dbReference type="RefSeq" id="WP_241036635.1">
    <property type="nucleotide sequence ID" value="NZ_BAAAJF010000039.1"/>
</dbReference>
<feature type="region of interest" description="Disordered" evidence="1">
    <location>
        <begin position="58"/>
        <end position="90"/>
    </location>
</feature>
<feature type="compositionally biased region" description="Low complexity" evidence="1">
    <location>
        <begin position="64"/>
        <end position="74"/>
    </location>
</feature>
<feature type="region of interest" description="Disordered" evidence="1">
    <location>
        <begin position="185"/>
        <end position="286"/>
    </location>
</feature>
<protein>
    <submittedName>
        <fullName evidence="2">IniB N-terminal domain-containing protein</fullName>
    </submittedName>
</protein>
<evidence type="ECO:0000313" key="2">
    <source>
        <dbReference type="EMBL" id="MCH6166611.1"/>
    </source>
</evidence>
<proteinExistence type="predicted"/>
<evidence type="ECO:0000256" key="1">
    <source>
        <dbReference type="SAM" id="MobiDB-lite"/>
    </source>
</evidence>
<feature type="compositionally biased region" description="Basic and acidic residues" evidence="1">
    <location>
        <begin position="266"/>
        <end position="286"/>
    </location>
</feature>
<gene>
    <name evidence="2" type="ORF">MMF94_13050</name>
</gene>
<comment type="caution">
    <text evidence="2">The sequence shown here is derived from an EMBL/GenBank/DDBJ whole genome shotgun (WGS) entry which is preliminary data.</text>
</comment>
<accession>A0ABS9TE79</accession>
<sequence>MTTSTSLLDLLLNLFRDPEAMAAFKDDPNGYLAPCGDISPDDVHDALVLLQDNQDADFSREYNTGSGHTSGHGHVPPPPVPEKHEGESDHEAAVRYVNTYVTNNYVDDRDTIIDNSVNQQIDTGGGDFDQDIDIDSTAATGDGAVAAGDDIEDSNIVTGDDNQVGDGNVSGDGNVVGDDNDVVSGDNNTSAFGDGDANNTSLEDVDVSDGGALAVGGNATGEQDIDGSFNDTTTTTETNTEFEDSFNQDNDDTSGSFNETDTDVDTDSHNTTHNDVQSHNDVAIDH</sequence>
<keyword evidence="3" id="KW-1185">Reference proteome</keyword>
<dbReference type="InterPro" id="IPR049709">
    <property type="entry name" value="IniB-like_N"/>
</dbReference>
<dbReference type="EMBL" id="JAKXMK010000010">
    <property type="protein sequence ID" value="MCH6166611.1"/>
    <property type="molecule type" value="Genomic_DNA"/>
</dbReference>
<name>A0ABS9TE79_9PSEU</name>
<dbReference type="Proteomes" id="UP001299970">
    <property type="component" value="Unassembled WGS sequence"/>
</dbReference>